<accession>A0A1J4V0T1</accession>
<keyword evidence="1" id="KW-0812">Transmembrane</keyword>
<evidence type="ECO:0000313" key="2">
    <source>
        <dbReference type="EMBL" id="OIO30748.1"/>
    </source>
</evidence>
<gene>
    <name evidence="2" type="ORF">AUJ77_01830</name>
</gene>
<protein>
    <submittedName>
        <fullName evidence="2">Uncharacterized protein</fullName>
    </submittedName>
</protein>
<dbReference type="EMBL" id="MNVN01000014">
    <property type="protein sequence ID" value="OIO30748.1"/>
    <property type="molecule type" value="Genomic_DNA"/>
</dbReference>
<evidence type="ECO:0000256" key="1">
    <source>
        <dbReference type="SAM" id="Phobius"/>
    </source>
</evidence>
<dbReference type="STRING" id="1805281.AUJ77_01830"/>
<keyword evidence="1" id="KW-1133">Transmembrane helix</keyword>
<name>A0A1J4V0T1_9BACT</name>
<reference evidence="2 3" key="1">
    <citation type="journal article" date="2016" name="Environ. Microbiol.">
        <title>Genomic resolution of a cold subsurface aquifer community provides metabolic insights for novel microbes adapted to high CO concentrations.</title>
        <authorList>
            <person name="Probst A.J."/>
            <person name="Castelle C.J."/>
            <person name="Singh A."/>
            <person name="Brown C.T."/>
            <person name="Anantharaman K."/>
            <person name="Sharon I."/>
            <person name="Hug L.A."/>
            <person name="Burstein D."/>
            <person name="Emerson J.B."/>
            <person name="Thomas B.C."/>
            <person name="Banfield J.F."/>
        </authorList>
    </citation>
    <scope>NUCLEOTIDE SEQUENCE [LARGE SCALE GENOMIC DNA]</scope>
    <source>
        <strain evidence="2">CG1_02_43_90</strain>
    </source>
</reference>
<keyword evidence="1" id="KW-0472">Membrane</keyword>
<evidence type="ECO:0000313" key="3">
    <source>
        <dbReference type="Proteomes" id="UP000181992"/>
    </source>
</evidence>
<dbReference type="Proteomes" id="UP000181992">
    <property type="component" value="Unassembled WGS sequence"/>
</dbReference>
<sequence>MLLYIWLLIIIFLEKGRMKEKHLIPVLINVAAIIFFAAGYGLGTHNLGYWGVGLFILVGFCLLWMIPQQSGTNTSDNE</sequence>
<organism evidence="2 3">
    <name type="scientific">Candidatus Nomurabacteria bacterium CG1_02_43_90</name>
    <dbReference type="NCBI Taxonomy" id="1805281"/>
    <lineage>
        <taxon>Bacteria</taxon>
        <taxon>Candidatus Nomuraibacteriota</taxon>
    </lineage>
</organism>
<proteinExistence type="predicted"/>
<dbReference type="AlphaFoldDB" id="A0A1J4V0T1"/>
<feature type="transmembrane region" description="Helical" evidence="1">
    <location>
        <begin position="48"/>
        <end position="66"/>
    </location>
</feature>
<feature type="transmembrane region" description="Helical" evidence="1">
    <location>
        <begin position="23"/>
        <end position="42"/>
    </location>
</feature>
<comment type="caution">
    <text evidence="2">The sequence shown here is derived from an EMBL/GenBank/DDBJ whole genome shotgun (WGS) entry which is preliminary data.</text>
</comment>